<proteinExistence type="predicted"/>
<protein>
    <submittedName>
        <fullName evidence="3">Uncharacterized protein</fullName>
    </submittedName>
</protein>
<gene>
    <name evidence="3" type="ORF">PM001_LOCUS17051</name>
</gene>
<feature type="compositionally biased region" description="Low complexity" evidence="1">
    <location>
        <begin position="333"/>
        <end position="347"/>
    </location>
</feature>
<evidence type="ECO:0000313" key="3">
    <source>
        <dbReference type="EMBL" id="CAK7931901.1"/>
    </source>
</evidence>
<feature type="compositionally biased region" description="Acidic residues" evidence="1">
    <location>
        <begin position="80"/>
        <end position="89"/>
    </location>
</feature>
<reference evidence="3" key="1">
    <citation type="submission" date="2024-01" db="EMBL/GenBank/DDBJ databases">
        <authorList>
            <person name="Webb A."/>
        </authorList>
    </citation>
    <scope>NUCLEOTIDE SEQUENCE</scope>
    <source>
        <strain evidence="3">Pm1</strain>
    </source>
</reference>
<evidence type="ECO:0000256" key="2">
    <source>
        <dbReference type="SAM" id="SignalP"/>
    </source>
</evidence>
<feature type="signal peptide" evidence="2">
    <location>
        <begin position="1"/>
        <end position="21"/>
    </location>
</feature>
<evidence type="ECO:0000256" key="1">
    <source>
        <dbReference type="SAM" id="MobiDB-lite"/>
    </source>
</evidence>
<feature type="region of interest" description="Disordered" evidence="1">
    <location>
        <begin position="106"/>
        <end position="358"/>
    </location>
</feature>
<feature type="compositionally biased region" description="Low complexity" evidence="1">
    <location>
        <begin position="225"/>
        <end position="252"/>
    </location>
</feature>
<name>A0AAV1UCI8_9STRA</name>
<comment type="caution">
    <text evidence="3">The sequence shown here is derived from an EMBL/GenBank/DDBJ whole genome shotgun (WGS) entry which is preliminary data.</text>
</comment>
<sequence>MKTKVAQLVASVAWFVSLALAGNPNSNTSKTSGGLDPRDSYLKAYPMGEFESNDFAKNADSTDGGGPTLGESVVAATETELSEPADFSDDMVTMSPQLKKKVGIDMGALDRKGGPLDWVQEPVEDSQDSALSESDGSETPRPTPAATFPTGKVHSSSDAGAATDAPSHDDSKATKGGPLDWVQEPVEDSQDSALSESDGSETPRPTPAATSRSPAHQSDDHSNNQQPTQSPQWDQQPNNQQPTQAPQWDQQPNNQQTPPVSNNEHSQGPQPAQSDQNSHWQGVWGTSPSSGSQNHWAGGWGAATQTPSSPTPAPTKASDPSRKLNQSPPAETVVLSSAPPVSAPSPLMSKCAVHRSRY</sequence>
<organism evidence="3 4">
    <name type="scientific">Peronospora matthiolae</name>
    <dbReference type="NCBI Taxonomy" id="2874970"/>
    <lineage>
        <taxon>Eukaryota</taxon>
        <taxon>Sar</taxon>
        <taxon>Stramenopiles</taxon>
        <taxon>Oomycota</taxon>
        <taxon>Peronosporomycetes</taxon>
        <taxon>Peronosporales</taxon>
        <taxon>Peronosporaceae</taxon>
        <taxon>Peronospora</taxon>
    </lineage>
</organism>
<feature type="compositionally biased region" description="Low complexity" evidence="1">
    <location>
        <begin position="302"/>
        <end position="318"/>
    </location>
</feature>
<dbReference type="AlphaFoldDB" id="A0AAV1UCI8"/>
<feature type="region of interest" description="Disordered" evidence="1">
    <location>
        <begin position="53"/>
        <end position="92"/>
    </location>
</feature>
<evidence type="ECO:0000313" key="4">
    <source>
        <dbReference type="Proteomes" id="UP001162060"/>
    </source>
</evidence>
<keyword evidence="2" id="KW-0732">Signal</keyword>
<dbReference type="EMBL" id="CAKLBY020000187">
    <property type="protein sequence ID" value="CAK7931901.1"/>
    <property type="molecule type" value="Genomic_DNA"/>
</dbReference>
<accession>A0AAV1UCI8</accession>
<feature type="compositionally biased region" description="Polar residues" evidence="1">
    <location>
        <begin position="253"/>
        <end position="295"/>
    </location>
</feature>
<dbReference type="Proteomes" id="UP001162060">
    <property type="component" value="Unassembled WGS sequence"/>
</dbReference>
<feature type="chain" id="PRO_5043382251" evidence="2">
    <location>
        <begin position="22"/>
        <end position="358"/>
    </location>
</feature>